<reference evidence="4" key="1">
    <citation type="submission" date="2011-08" db="EMBL/GenBank/DDBJ databases">
        <title>The draft genome of Latimeria chalumnae.</title>
        <authorList>
            <person name="Di Palma F."/>
            <person name="Alfoldi J."/>
            <person name="Johnson J."/>
            <person name="Berlin A."/>
            <person name="Gnerre S."/>
            <person name="Jaffe D."/>
            <person name="MacCallum I."/>
            <person name="Young S."/>
            <person name="Walker B.J."/>
            <person name="Lander E."/>
            <person name="Lindblad-Toh K."/>
        </authorList>
    </citation>
    <scope>NUCLEOTIDE SEQUENCE [LARGE SCALE GENOMIC DNA]</scope>
    <source>
        <strain evidence="4">Wild caught</strain>
    </source>
</reference>
<evidence type="ECO:0000256" key="2">
    <source>
        <dbReference type="ARBA" id="ARBA00022801"/>
    </source>
</evidence>
<accession>H3B7Z9</accession>
<evidence type="ECO:0008006" key="5">
    <source>
        <dbReference type="Google" id="ProtNLM"/>
    </source>
</evidence>
<reference evidence="3" key="3">
    <citation type="submission" date="2025-09" db="UniProtKB">
        <authorList>
            <consortium name="Ensembl"/>
        </authorList>
    </citation>
    <scope>IDENTIFICATION</scope>
</reference>
<keyword evidence="2" id="KW-0378">Hydrolase</keyword>
<dbReference type="Ensembl" id="ENSLACT00000018151.1">
    <property type="protein sequence ID" value="ENSLACP00000018020.1"/>
    <property type="gene ID" value="ENSLACG00000015876.1"/>
</dbReference>
<sequence length="344" mass="40440">LKKQLSKEEFEAEFNNTVNSFRTLLCFSLQQENKTLWNLWGYAHNNQDTSHAEILVLREIEKYLLEKASDHEIRQRVTLYVTCSPCNRCCTKILEFFQRFQRFDMDIKISKIYDLDSLQDLKQLGVSLKVMDSSDFKECFDLFVHTAEEFEPWPGLEEKTKQLNAVFLTQLHLLTCLSEEEFYGKFNNTRKNGRNMLCFSLEGENKPIWKLWGYAHNVRSQKHAENIVLREVASYLTKPFLNHFYISYGPCSNCCDKILDFLQKFEKKIKIMIKIMISRLYKDESSVFQNSIKKLHQMGVSVQVMNRGDFEQCFKGFVKIQGDFQPWPALEPTSEKCAANLEAI</sequence>
<dbReference type="PANTHER" id="PTHR13857">
    <property type="entry name" value="MRNA EDITING ENZYME"/>
    <property type="match status" value="1"/>
</dbReference>
<dbReference type="AlphaFoldDB" id="H3B7Z9"/>
<reference evidence="3" key="2">
    <citation type="submission" date="2025-08" db="UniProtKB">
        <authorList>
            <consortium name="Ensembl"/>
        </authorList>
    </citation>
    <scope>IDENTIFICATION</scope>
</reference>
<dbReference type="OMA" id="RNPMEAT"/>
<protein>
    <recommendedName>
        <fullName evidence="5">CMP/dCMP-type deaminase domain-containing protein</fullName>
    </recommendedName>
</protein>
<dbReference type="EMBL" id="AFYH01039168">
    <property type="status" value="NOT_ANNOTATED_CDS"/>
    <property type="molecule type" value="Genomic_DNA"/>
</dbReference>
<dbReference type="InterPro" id="IPR016192">
    <property type="entry name" value="APOBEC/CMP_deaminase_Zn-bd"/>
</dbReference>
<dbReference type="PROSITE" id="PS00903">
    <property type="entry name" value="CYT_DCMP_DEAMINASES_1"/>
    <property type="match status" value="2"/>
</dbReference>
<evidence type="ECO:0000256" key="1">
    <source>
        <dbReference type="ARBA" id="ARBA00022723"/>
    </source>
</evidence>
<dbReference type="PANTHER" id="PTHR13857:SF42">
    <property type="entry name" value="SINGLE-STRANDED DNA CYTOSINE DEAMINASE-LIKE"/>
    <property type="match status" value="1"/>
</dbReference>
<dbReference type="GO" id="GO:0005737">
    <property type="term" value="C:cytoplasm"/>
    <property type="evidence" value="ECO:0007669"/>
    <property type="project" value="TreeGrafter"/>
</dbReference>
<keyword evidence="4" id="KW-1185">Reference proteome</keyword>
<evidence type="ECO:0000313" key="4">
    <source>
        <dbReference type="Proteomes" id="UP000008672"/>
    </source>
</evidence>
<dbReference type="GeneTree" id="ENSGT00730000112498"/>
<dbReference type="eggNOG" id="ENOG502S50F">
    <property type="taxonomic scope" value="Eukaryota"/>
</dbReference>
<proteinExistence type="predicted"/>
<dbReference type="GO" id="GO:0004126">
    <property type="term" value="F:cytidine deaminase activity"/>
    <property type="evidence" value="ECO:0007669"/>
    <property type="project" value="TreeGrafter"/>
</dbReference>
<dbReference type="GO" id="GO:0008270">
    <property type="term" value="F:zinc ion binding"/>
    <property type="evidence" value="ECO:0007669"/>
    <property type="project" value="InterPro"/>
</dbReference>
<dbReference type="Gene3D" id="3.40.140.10">
    <property type="entry name" value="Cytidine Deaminase, domain 2"/>
    <property type="match status" value="2"/>
</dbReference>
<dbReference type="InParanoid" id="H3B7Z9"/>
<dbReference type="GO" id="GO:0016554">
    <property type="term" value="P:cytidine to uridine editing"/>
    <property type="evidence" value="ECO:0007669"/>
    <property type="project" value="TreeGrafter"/>
</dbReference>
<dbReference type="SUPFAM" id="SSF53927">
    <property type="entry name" value="Cytidine deaminase-like"/>
    <property type="match status" value="2"/>
</dbReference>
<dbReference type="Proteomes" id="UP000008672">
    <property type="component" value="Unassembled WGS sequence"/>
</dbReference>
<dbReference type="InterPro" id="IPR050610">
    <property type="entry name" value="APOBEC_Cyt_Deaminase"/>
</dbReference>
<dbReference type="HOGENOM" id="CLU_807847_0_0_1"/>
<organism evidence="3 4">
    <name type="scientific">Latimeria chalumnae</name>
    <name type="common">Coelacanth</name>
    <dbReference type="NCBI Taxonomy" id="7897"/>
    <lineage>
        <taxon>Eukaryota</taxon>
        <taxon>Metazoa</taxon>
        <taxon>Chordata</taxon>
        <taxon>Craniata</taxon>
        <taxon>Vertebrata</taxon>
        <taxon>Euteleostomi</taxon>
        <taxon>Coelacanthiformes</taxon>
        <taxon>Coelacanthidae</taxon>
        <taxon>Latimeria</taxon>
    </lineage>
</organism>
<dbReference type="Pfam" id="PF18772">
    <property type="entry name" value="APOBEC2"/>
    <property type="match status" value="1"/>
</dbReference>
<dbReference type="Pfam" id="PF18778">
    <property type="entry name" value="NAD1"/>
    <property type="match status" value="1"/>
</dbReference>
<dbReference type="InterPro" id="IPR016193">
    <property type="entry name" value="Cytidine_deaminase-like"/>
</dbReference>
<dbReference type="GO" id="GO:0005634">
    <property type="term" value="C:nucleus"/>
    <property type="evidence" value="ECO:0007669"/>
    <property type="project" value="TreeGrafter"/>
</dbReference>
<dbReference type="STRING" id="7897.ENSLACP00000018020"/>
<name>H3B7Z9_LATCH</name>
<keyword evidence="1" id="KW-0479">Metal-binding</keyword>
<dbReference type="GO" id="GO:0003723">
    <property type="term" value="F:RNA binding"/>
    <property type="evidence" value="ECO:0007669"/>
    <property type="project" value="TreeGrafter"/>
</dbReference>
<evidence type="ECO:0000313" key="3">
    <source>
        <dbReference type="Ensembl" id="ENSLACP00000018020.1"/>
    </source>
</evidence>